<comment type="catalytic activity">
    <reaction evidence="16">
        <text>leukotriene C4 = leukotriene A4 + glutathione</text>
        <dbReference type="Rhea" id="RHEA:17617"/>
        <dbReference type="ChEBI" id="CHEBI:57463"/>
        <dbReference type="ChEBI" id="CHEBI:57925"/>
        <dbReference type="ChEBI" id="CHEBI:57973"/>
        <dbReference type="EC" id="4.4.1.20"/>
    </reaction>
    <physiologicalReaction direction="right-to-left" evidence="16">
        <dbReference type="Rhea" id="RHEA:17619"/>
    </physiologicalReaction>
</comment>
<dbReference type="GO" id="GO:0006629">
    <property type="term" value="P:lipid metabolic process"/>
    <property type="evidence" value="ECO:0007669"/>
    <property type="project" value="UniProtKB-KW"/>
</dbReference>
<keyword evidence="4" id="KW-1000">Mitochondrion outer membrane</keyword>
<evidence type="ECO:0000256" key="20">
    <source>
        <dbReference type="ARBA" id="ARBA00076908"/>
    </source>
</evidence>
<sequence length="154" mass="16810">MSVLAALPADYAYVAAVGTLGVYSLHVFATGRVSAARKAANVKYPAMYTENSVAERDVKAKIFNCAQRAHYNTIENLPVFLTALFHSGLYYPRFAAAAGLVWVVGRFAYIAGYASGDPSKRQRGAFQYLGLLPMFGISVWKAVTSMPFVQELLK</sequence>
<evidence type="ECO:0000256" key="16">
    <source>
        <dbReference type="ARBA" id="ARBA00049298"/>
    </source>
</evidence>
<evidence type="ECO:0000256" key="13">
    <source>
        <dbReference type="ARBA" id="ARBA00037884"/>
    </source>
</evidence>
<reference evidence="22 23" key="1">
    <citation type="submission" date="2020-11" db="EMBL/GenBank/DDBJ databases">
        <title>Kefir isolates.</title>
        <authorList>
            <person name="Marcisauskas S."/>
            <person name="Kim Y."/>
            <person name="Blasche S."/>
        </authorList>
    </citation>
    <scope>NUCLEOTIDE SEQUENCE [LARGE SCALE GENOMIC DNA]</scope>
    <source>
        <strain evidence="22 23">KR</strain>
    </source>
</reference>
<dbReference type="EC" id="4.4.1.20" evidence="15"/>
<evidence type="ECO:0000256" key="3">
    <source>
        <dbReference type="ARBA" id="ARBA00022692"/>
    </source>
</evidence>
<proteinExistence type="predicted"/>
<evidence type="ECO:0000256" key="11">
    <source>
        <dbReference type="ARBA" id="ARBA00023239"/>
    </source>
</evidence>
<keyword evidence="12" id="KW-0449">Lipoprotein</keyword>
<feature type="transmembrane region" description="Helical" evidence="21">
    <location>
        <begin position="12"/>
        <end position="29"/>
    </location>
</feature>
<comment type="pathway">
    <text evidence="14">Lipid metabolism; arachidonate metabolism.</text>
</comment>
<evidence type="ECO:0000256" key="5">
    <source>
        <dbReference type="ARBA" id="ARBA00022989"/>
    </source>
</evidence>
<evidence type="ECO:0000256" key="10">
    <source>
        <dbReference type="ARBA" id="ARBA00023139"/>
    </source>
</evidence>
<evidence type="ECO:0000256" key="19">
    <source>
        <dbReference type="ARBA" id="ARBA00075145"/>
    </source>
</evidence>
<evidence type="ECO:0000256" key="18">
    <source>
        <dbReference type="ARBA" id="ARBA00069748"/>
    </source>
</evidence>
<evidence type="ECO:0000256" key="17">
    <source>
        <dbReference type="ARBA" id="ARBA00051411"/>
    </source>
</evidence>
<dbReference type="Proteomes" id="UP000777482">
    <property type="component" value="Unassembled WGS sequence"/>
</dbReference>
<evidence type="ECO:0000256" key="6">
    <source>
        <dbReference type="ARBA" id="ARBA00023002"/>
    </source>
</evidence>
<protein>
    <recommendedName>
        <fullName evidence="18">Glutathione S-transferase 3, mitochondrial</fullName>
        <ecNumber evidence="15">4.4.1.20</ecNumber>
    </recommendedName>
    <alternativeName>
        <fullName evidence="19">Glutathione peroxidase MGST3</fullName>
    </alternativeName>
    <alternativeName>
        <fullName evidence="20">LTC4 synthase MGST3</fullName>
    </alternativeName>
</protein>
<name>A0A9P7B8P2_RHOMI</name>
<evidence type="ECO:0000256" key="9">
    <source>
        <dbReference type="ARBA" id="ARBA00023136"/>
    </source>
</evidence>
<organism evidence="22 23">
    <name type="scientific">Rhodotorula mucilaginosa</name>
    <name type="common">Yeast</name>
    <name type="synonym">Rhodotorula rubra</name>
    <dbReference type="NCBI Taxonomy" id="5537"/>
    <lineage>
        <taxon>Eukaryota</taxon>
        <taxon>Fungi</taxon>
        <taxon>Dikarya</taxon>
        <taxon>Basidiomycota</taxon>
        <taxon>Pucciniomycotina</taxon>
        <taxon>Microbotryomycetes</taxon>
        <taxon>Sporidiobolales</taxon>
        <taxon>Sporidiobolaceae</taxon>
        <taxon>Rhodotorula</taxon>
    </lineage>
</organism>
<dbReference type="Pfam" id="PF01124">
    <property type="entry name" value="MAPEG"/>
    <property type="match status" value="1"/>
</dbReference>
<comment type="subcellular location">
    <subcellularLocation>
        <location evidence="1">Mitochondrion outer membrane</location>
        <topology evidence="1">Multi-pass membrane protein</topology>
    </subcellularLocation>
</comment>
<dbReference type="PANTHER" id="PTHR10250:SF26">
    <property type="entry name" value="GLUTATHIONE S-TRANSFERASE 3, MITOCHONDRIAL"/>
    <property type="match status" value="1"/>
</dbReference>
<keyword evidence="10" id="KW-0564">Palmitate</keyword>
<dbReference type="SUPFAM" id="SSF161084">
    <property type="entry name" value="MAPEG domain-like"/>
    <property type="match status" value="1"/>
</dbReference>
<evidence type="ECO:0000256" key="1">
    <source>
        <dbReference type="ARBA" id="ARBA00004374"/>
    </source>
</evidence>
<keyword evidence="11" id="KW-0456">Lyase</keyword>
<evidence type="ECO:0000313" key="23">
    <source>
        <dbReference type="Proteomes" id="UP000777482"/>
    </source>
</evidence>
<dbReference type="EMBL" id="PUHQ01000004">
    <property type="protein sequence ID" value="KAG0666678.1"/>
    <property type="molecule type" value="Genomic_DNA"/>
</dbReference>
<evidence type="ECO:0000256" key="21">
    <source>
        <dbReference type="SAM" id="Phobius"/>
    </source>
</evidence>
<dbReference type="AlphaFoldDB" id="A0A9P7B8P2"/>
<keyword evidence="2" id="KW-0808">Transferase</keyword>
<gene>
    <name evidence="22" type="ORF">C6P46_004345</name>
</gene>
<dbReference type="GO" id="GO:0005741">
    <property type="term" value="C:mitochondrial outer membrane"/>
    <property type="evidence" value="ECO:0007669"/>
    <property type="project" value="UniProtKB-SubCell"/>
</dbReference>
<keyword evidence="23" id="KW-1185">Reference proteome</keyword>
<evidence type="ECO:0000256" key="14">
    <source>
        <dbReference type="ARBA" id="ARBA00037916"/>
    </source>
</evidence>
<evidence type="ECO:0000256" key="7">
    <source>
        <dbReference type="ARBA" id="ARBA00023098"/>
    </source>
</evidence>
<comment type="pathway">
    <text evidence="13">Lipid metabolism; leukotriene C4 biosynthesis.</text>
</comment>
<evidence type="ECO:0000313" key="22">
    <source>
        <dbReference type="EMBL" id="KAG0666678.1"/>
    </source>
</evidence>
<comment type="caution">
    <text evidence="22">The sequence shown here is derived from an EMBL/GenBank/DDBJ whole genome shotgun (WGS) entry which is preliminary data.</text>
</comment>
<evidence type="ECO:0000256" key="4">
    <source>
        <dbReference type="ARBA" id="ARBA00022787"/>
    </source>
</evidence>
<comment type="catalytic activity">
    <reaction evidence="17">
        <text>15-deoxy-Delta(12,14)-prostaglandin J2 + glutathione = 15-deoxy-Delta(12,14)-prostaglandin J2-S-(R)-glutathione</text>
        <dbReference type="Rhea" id="RHEA:75963"/>
        <dbReference type="ChEBI" id="CHEBI:57925"/>
        <dbReference type="ChEBI" id="CHEBI:85236"/>
        <dbReference type="ChEBI" id="CHEBI:194498"/>
    </reaction>
    <physiologicalReaction direction="left-to-right" evidence="17">
        <dbReference type="Rhea" id="RHEA:75964"/>
    </physiologicalReaction>
</comment>
<keyword evidence="6" id="KW-0560">Oxidoreductase</keyword>
<dbReference type="InterPro" id="IPR050997">
    <property type="entry name" value="MAPEG"/>
</dbReference>
<keyword evidence="7" id="KW-0443">Lipid metabolism</keyword>
<dbReference type="GO" id="GO:0004364">
    <property type="term" value="F:glutathione transferase activity"/>
    <property type="evidence" value="ECO:0007669"/>
    <property type="project" value="TreeGrafter"/>
</dbReference>
<dbReference type="GO" id="GO:0004464">
    <property type="term" value="F:leukotriene-C4 synthase activity"/>
    <property type="evidence" value="ECO:0007669"/>
    <property type="project" value="UniProtKB-EC"/>
</dbReference>
<feature type="transmembrane region" description="Helical" evidence="21">
    <location>
        <begin position="94"/>
        <end position="114"/>
    </location>
</feature>
<keyword evidence="3 21" id="KW-0812">Transmembrane</keyword>
<dbReference type="GO" id="GO:0005635">
    <property type="term" value="C:nuclear envelope"/>
    <property type="evidence" value="ECO:0007669"/>
    <property type="project" value="TreeGrafter"/>
</dbReference>
<evidence type="ECO:0000256" key="2">
    <source>
        <dbReference type="ARBA" id="ARBA00022679"/>
    </source>
</evidence>
<dbReference type="PANTHER" id="PTHR10250">
    <property type="entry name" value="MICROSOMAL GLUTATHIONE S-TRANSFERASE"/>
    <property type="match status" value="1"/>
</dbReference>
<dbReference type="FunFam" id="1.20.120.550:FF:000004">
    <property type="entry name" value="Microsomal glutathione S-transferase 3"/>
    <property type="match status" value="1"/>
</dbReference>
<evidence type="ECO:0000256" key="12">
    <source>
        <dbReference type="ARBA" id="ARBA00023288"/>
    </source>
</evidence>
<feature type="transmembrane region" description="Helical" evidence="21">
    <location>
        <begin position="126"/>
        <end position="149"/>
    </location>
</feature>
<dbReference type="InterPro" id="IPR001129">
    <property type="entry name" value="Membr-assoc_MAPEG"/>
</dbReference>
<keyword evidence="8" id="KW-0496">Mitochondrion</keyword>
<dbReference type="Gene3D" id="1.20.120.550">
    <property type="entry name" value="Membrane associated eicosanoid/glutathione metabolism-like domain"/>
    <property type="match status" value="1"/>
</dbReference>
<evidence type="ECO:0000256" key="15">
    <source>
        <dbReference type="ARBA" id="ARBA00039056"/>
    </source>
</evidence>
<dbReference type="GO" id="GO:0004602">
    <property type="term" value="F:glutathione peroxidase activity"/>
    <property type="evidence" value="ECO:0007669"/>
    <property type="project" value="TreeGrafter"/>
</dbReference>
<dbReference type="OrthoDB" id="410651at2759"/>
<accession>A0A9P7B8P2</accession>
<keyword evidence="9 21" id="KW-0472">Membrane</keyword>
<evidence type="ECO:0000256" key="8">
    <source>
        <dbReference type="ARBA" id="ARBA00023128"/>
    </source>
</evidence>
<dbReference type="GO" id="GO:0005783">
    <property type="term" value="C:endoplasmic reticulum"/>
    <property type="evidence" value="ECO:0007669"/>
    <property type="project" value="TreeGrafter"/>
</dbReference>
<dbReference type="InterPro" id="IPR023352">
    <property type="entry name" value="MAPEG-like_dom_sf"/>
</dbReference>
<keyword evidence="5 21" id="KW-1133">Transmembrane helix</keyword>